<dbReference type="Proteomes" id="UP000231292">
    <property type="component" value="Unassembled WGS sequence"/>
</dbReference>
<comment type="similarity">
    <text evidence="1">Belongs to the UPF0166 family.</text>
</comment>
<dbReference type="SUPFAM" id="SSF54913">
    <property type="entry name" value="GlnB-like"/>
    <property type="match status" value="1"/>
</dbReference>
<proteinExistence type="inferred from homology"/>
<reference evidence="2 3" key="1">
    <citation type="submission" date="2017-09" db="EMBL/GenBank/DDBJ databases">
        <title>Depth-based differentiation of microbial function through sediment-hosted aquifers and enrichment of novel symbionts in the deep terrestrial subsurface.</title>
        <authorList>
            <person name="Probst A.J."/>
            <person name="Ladd B."/>
            <person name="Jarett J.K."/>
            <person name="Geller-Mcgrath D.E."/>
            <person name="Sieber C.M."/>
            <person name="Emerson J.B."/>
            <person name="Anantharaman K."/>
            <person name="Thomas B.C."/>
            <person name="Malmstrom R."/>
            <person name="Stieglmeier M."/>
            <person name="Klingl A."/>
            <person name="Woyke T."/>
            <person name="Ryan C.M."/>
            <person name="Banfield J.F."/>
        </authorList>
    </citation>
    <scope>NUCLEOTIDE SEQUENCE [LARGE SCALE GENOMIC DNA]</scope>
    <source>
        <strain evidence="2">CG23_combo_of_CG06-09_8_20_14_all_41_10</strain>
    </source>
</reference>
<dbReference type="EMBL" id="PCRK01000116">
    <property type="protein sequence ID" value="PIP19084.1"/>
    <property type="molecule type" value="Genomic_DNA"/>
</dbReference>
<dbReference type="PANTHER" id="PTHR35983">
    <property type="entry name" value="UPF0166 PROTEIN TM_0021"/>
    <property type="match status" value="1"/>
</dbReference>
<evidence type="ECO:0000256" key="1">
    <source>
        <dbReference type="ARBA" id="ARBA00010554"/>
    </source>
</evidence>
<accession>A0A2G9YIQ7</accession>
<dbReference type="InterPro" id="IPR011322">
    <property type="entry name" value="N-reg_PII-like_a/b"/>
</dbReference>
<protein>
    <submittedName>
        <fullName evidence="2">Uncharacterized protein</fullName>
    </submittedName>
</protein>
<evidence type="ECO:0000313" key="3">
    <source>
        <dbReference type="Proteomes" id="UP000231292"/>
    </source>
</evidence>
<dbReference type="InterPro" id="IPR003793">
    <property type="entry name" value="UPF0166"/>
</dbReference>
<sequence length="110" mass="12442">MKLPEEGMLLRIFIGESDNYGGKALYEQIVLKAREMNLAGATVTRGIMGFGADSRMHTAKLLRLSEDLPVVIELVDTEENLNKLLPFLDKVVEEGLITLEKVRVIKYRHK</sequence>
<dbReference type="PANTHER" id="PTHR35983:SF1">
    <property type="entry name" value="UPF0166 PROTEIN TM_0021"/>
    <property type="match status" value="1"/>
</dbReference>
<dbReference type="Gene3D" id="3.30.70.120">
    <property type="match status" value="1"/>
</dbReference>
<dbReference type="InterPro" id="IPR015867">
    <property type="entry name" value="N-reg_PII/ATP_PRibTrfase_C"/>
</dbReference>
<comment type="caution">
    <text evidence="2">The sequence shown here is derived from an EMBL/GenBank/DDBJ whole genome shotgun (WGS) entry which is preliminary data.</text>
</comment>
<evidence type="ECO:0000313" key="2">
    <source>
        <dbReference type="EMBL" id="PIP19084.1"/>
    </source>
</evidence>
<gene>
    <name evidence="2" type="ORF">COX41_04795</name>
</gene>
<organism evidence="2 3">
    <name type="scientific">Candidatus Sherwoodlollariibacterium unditelluris</name>
    <dbReference type="NCBI Taxonomy" id="1974757"/>
    <lineage>
        <taxon>Bacteria</taxon>
        <taxon>Pseudomonadati</taxon>
        <taxon>Candidatus Omnitrophota</taxon>
        <taxon>Candidatus Sherwoodlollariibacterium</taxon>
    </lineage>
</organism>
<dbReference type="AlphaFoldDB" id="A0A2G9YIQ7"/>
<name>A0A2G9YIQ7_9BACT</name>
<dbReference type="Pfam" id="PF02641">
    <property type="entry name" value="DUF190"/>
    <property type="match status" value="1"/>
</dbReference>